<sequence length="332" mass="38091">MLCGLDQTNGKRKEGGGMYLLWVPFIGDVKGTLMMDELRHQRVDVGDKVLLEVSSWKDVVHFGKKEMLAPRYKYLVDANLHVHLEEIKVDKTLCFVKEPVEIIDHEVRQAKLLCARFCQVAEHQFDIGFCLLCGMTSMERDRLIVIEFGFGFCLLRVGDTFRPNGDCLDECIYTCSDSLLLTPLCCDDIHDVTPRVSALAVYDELGAIFPIGLKRYSDPKEEPIEKEPLMELKETRVVKDVQCGICAYMCVIIERCSLGNIRSGYHQLRVHGEDILKTAFRTRYGHFEFSVMPFGLTNALAIFMDLKNRYKEDHEVHLKLVLELLKKEKLFA</sequence>
<protein>
    <submittedName>
        <fullName evidence="1">Uncharacterized protein</fullName>
    </submittedName>
</protein>
<keyword evidence="2" id="KW-1185">Reference proteome</keyword>
<proteinExistence type="predicted"/>
<dbReference type="Gene3D" id="3.10.10.10">
    <property type="entry name" value="HIV Type 1 Reverse Transcriptase, subunit A, domain 1"/>
    <property type="match status" value="1"/>
</dbReference>
<evidence type="ECO:0000313" key="1">
    <source>
        <dbReference type="EMBL" id="GJS80963.1"/>
    </source>
</evidence>
<dbReference type="SUPFAM" id="SSF56672">
    <property type="entry name" value="DNA/RNA polymerases"/>
    <property type="match status" value="1"/>
</dbReference>
<reference evidence="1" key="2">
    <citation type="submission" date="2022-01" db="EMBL/GenBank/DDBJ databases">
        <authorList>
            <person name="Yamashiro T."/>
            <person name="Shiraishi A."/>
            <person name="Satake H."/>
            <person name="Nakayama K."/>
        </authorList>
    </citation>
    <scope>NUCLEOTIDE SEQUENCE</scope>
</reference>
<dbReference type="InterPro" id="IPR043502">
    <property type="entry name" value="DNA/RNA_pol_sf"/>
</dbReference>
<name>A0ABQ4YWD6_9ASTR</name>
<reference evidence="1" key="1">
    <citation type="journal article" date="2022" name="Int. J. Mol. Sci.">
        <title>Draft Genome of Tanacetum Coccineum: Genomic Comparison of Closely Related Tanacetum-Family Plants.</title>
        <authorList>
            <person name="Yamashiro T."/>
            <person name="Shiraishi A."/>
            <person name="Nakayama K."/>
            <person name="Satake H."/>
        </authorList>
    </citation>
    <scope>NUCLEOTIDE SEQUENCE</scope>
</reference>
<organism evidence="1 2">
    <name type="scientific">Tanacetum coccineum</name>
    <dbReference type="NCBI Taxonomy" id="301880"/>
    <lineage>
        <taxon>Eukaryota</taxon>
        <taxon>Viridiplantae</taxon>
        <taxon>Streptophyta</taxon>
        <taxon>Embryophyta</taxon>
        <taxon>Tracheophyta</taxon>
        <taxon>Spermatophyta</taxon>
        <taxon>Magnoliopsida</taxon>
        <taxon>eudicotyledons</taxon>
        <taxon>Gunneridae</taxon>
        <taxon>Pentapetalae</taxon>
        <taxon>asterids</taxon>
        <taxon>campanulids</taxon>
        <taxon>Asterales</taxon>
        <taxon>Asteraceae</taxon>
        <taxon>Asteroideae</taxon>
        <taxon>Anthemideae</taxon>
        <taxon>Anthemidinae</taxon>
        <taxon>Tanacetum</taxon>
    </lineage>
</organism>
<evidence type="ECO:0000313" key="2">
    <source>
        <dbReference type="Proteomes" id="UP001151760"/>
    </source>
</evidence>
<dbReference type="PANTHER" id="PTHR24559">
    <property type="entry name" value="TRANSPOSON TY3-I GAG-POL POLYPROTEIN"/>
    <property type="match status" value="1"/>
</dbReference>
<dbReference type="InterPro" id="IPR043128">
    <property type="entry name" value="Rev_trsase/Diguanyl_cyclase"/>
</dbReference>
<accession>A0ABQ4YWD6</accession>
<dbReference type="Gene3D" id="3.30.70.270">
    <property type="match status" value="1"/>
</dbReference>
<comment type="caution">
    <text evidence="1">The sequence shown here is derived from an EMBL/GenBank/DDBJ whole genome shotgun (WGS) entry which is preliminary data.</text>
</comment>
<dbReference type="PANTHER" id="PTHR24559:SF444">
    <property type="entry name" value="REVERSE TRANSCRIPTASE DOMAIN-CONTAINING PROTEIN"/>
    <property type="match status" value="1"/>
</dbReference>
<dbReference type="EMBL" id="BQNB010010711">
    <property type="protein sequence ID" value="GJS80963.1"/>
    <property type="molecule type" value="Genomic_DNA"/>
</dbReference>
<dbReference type="Proteomes" id="UP001151760">
    <property type="component" value="Unassembled WGS sequence"/>
</dbReference>
<dbReference type="InterPro" id="IPR053134">
    <property type="entry name" value="RNA-dir_DNA_polymerase"/>
</dbReference>
<gene>
    <name evidence="1" type="ORF">Tco_0747504</name>
</gene>